<keyword evidence="3" id="KW-0276">Fatty acid metabolism</keyword>
<keyword evidence="2" id="KW-0436">Ligase</keyword>
<dbReference type="InterPro" id="IPR025110">
    <property type="entry name" value="AMP-bd_C"/>
</dbReference>
<evidence type="ECO:0000256" key="3">
    <source>
        <dbReference type="ARBA" id="ARBA00022832"/>
    </source>
</evidence>
<gene>
    <name evidence="6" type="ORF">FDG2_0014</name>
</gene>
<organism evidence="6 7">
    <name type="scientific">Candidatus Protofrankia californiensis</name>
    <dbReference type="NCBI Taxonomy" id="1839754"/>
    <lineage>
        <taxon>Bacteria</taxon>
        <taxon>Bacillati</taxon>
        <taxon>Actinomycetota</taxon>
        <taxon>Actinomycetes</taxon>
        <taxon>Frankiales</taxon>
        <taxon>Frankiaceae</taxon>
        <taxon>Protofrankia</taxon>
    </lineage>
</organism>
<dbReference type="EMBL" id="FLUV01000004">
    <property type="protein sequence ID" value="SBW16985.1"/>
    <property type="molecule type" value="Genomic_DNA"/>
</dbReference>
<comment type="similarity">
    <text evidence="1">Belongs to the ATP-dependent AMP-binding enzyme family.</text>
</comment>
<dbReference type="InterPro" id="IPR045851">
    <property type="entry name" value="AMP-bd_C_sf"/>
</dbReference>
<reference evidence="7" key="1">
    <citation type="submission" date="2016-02" db="EMBL/GenBank/DDBJ databases">
        <authorList>
            <person name="Wibberg D."/>
        </authorList>
    </citation>
    <scope>NUCLEOTIDE SEQUENCE [LARGE SCALE GENOMIC DNA]</scope>
</reference>
<dbReference type="GO" id="GO:0016874">
    <property type="term" value="F:ligase activity"/>
    <property type="evidence" value="ECO:0007669"/>
    <property type="project" value="UniProtKB-KW"/>
</dbReference>
<dbReference type="GO" id="GO:0006631">
    <property type="term" value="P:fatty acid metabolic process"/>
    <property type="evidence" value="ECO:0007669"/>
    <property type="project" value="UniProtKB-KW"/>
</dbReference>
<dbReference type="SUPFAM" id="SSF56801">
    <property type="entry name" value="Acetyl-CoA synthetase-like"/>
    <property type="match status" value="1"/>
</dbReference>
<evidence type="ECO:0000256" key="1">
    <source>
        <dbReference type="ARBA" id="ARBA00006432"/>
    </source>
</evidence>
<name>A0A1C3NSS0_9ACTN</name>
<accession>A0A1C3NSS0</accession>
<evidence type="ECO:0000256" key="4">
    <source>
        <dbReference type="ARBA" id="ARBA00023098"/>
    </source>
</evidence>
<proteinExistence type="inferred from homology"/>
<evidence type="ECO:0000256" key="2">
    <source>
        <dbReference type="ARBA" id="ARBA00022598"/>
    </source>
</evidence>
<dbReference type="PANTHER" id="PTHR43859:SF4">
    <property type="entry name" value="BUTANOATE--COA LIGASE AAE1-RELATED"/>
    <property type="match status" value="1"/>
</dbReference>
<keyword evidence="4" id="KW-0443">Lipid metabolism</keyword>
<evidence type="ECO:0000259" key="5">
    <source>
        <dbReference type="Pfam" id="PF13193"/>
    </source>
</evidence>
<keyword evidence="7" id="KW-1185">Reference proteome</keyword>
<sequence>MHDVAVVGVPDDFLGERICAFTITRGDPRPGAADLRAFLRARGLATYKIPDCFTFVASFPQTAVGKTSRAQLRARLGATFTPRT</sequence>
<dbReference type="Proteomes" id="UP000199013">
    <property type="component" value="Unassembled WGS sequence"/>
</dbReference>
<feature type="domain" description="AMP-binding enzyme C-terminal" evidence="5">
    <location>
        <begin position="3"/>
        <end position="66"/>
    </location>
</feature>
<dbReference type="Pfam" id="PF13193">
    <property type="entry name" value="AMP-binding_C"/>
    <property type="match status" value="1"/>
</dbReference>
<evidence type="ECO:0000313" key="7">
    <source>
        <dbReference type="Proteomes" id="UP000199013"/>
    </source>
</evidence>
<protein>
    <recommendedName>
        <fullName evidence="5">AMP-binding enzyme C-terminal domain-containing protein</fullName>
    </recommendedName>
</protein>
<dbReference type="PANTHER" id="PTHR43859">
    <property type="entry name" value="ACYL-ACTIVATING ENZYME"/>
    <property type="match status" value="1"/>
</dbReference>
<dbReference type="AlphaFoldDB" id="A0A1C3NSS0"/>
<dbReference type="Gene3D" id="3.30.300.30">
    <property type="match status" value="1"/>
</dbReference>
<evidence type="ECO:0000313" key="6">
    <source>
        <dbReference type="EMBL" id="SBW16985.1"/>
    </source>
</evidence>